<evidence type="ECO:0000313" key="5">
    <source>
        <dbReference type="Proteomes" id="UP001154282"/>
    </source>
</evidence>
<accession>A0AAV0HV74</accession>
<dbReference type="SMART" id="SM00028">
    <property type="entry name" value="TPR"/>
    <property type="match status" value="3"/>
</dbReference>
<keyword evidence="5" id="KW-1185">Reference proteome</keyword>
<dbReference type="Gene3D" id="1.25.40.10">
    <property type="entry name" value="Tetratricopeptide repeat domain"/>
    <property type="match status" value="2"/>
</dbReference>
<feature type="compositionally biased region" description="Low complexity" evidence="3">
    <location>
        <begin position="1"/>
        <end position="27"/>
    </location>
</feature>
<dbReference type="PANTHER" id="PTHR12979">
    <property type="entry name" value="CCR4-NOT TRANSCRIPTION COMPLEX SUBUNIT 10"/>
    <property type="match status" value="1"/>
</dbReference>
<feature type="compositionally biased region" description="Polar residues" evidence="3">
    <location>
        <begin position="308"/>
        <end position="320"/>
    </location>
</feature>
<sequence>MDSRDSASQSSSSPAAAAPATGTSTSSNGEDDAVLSLTAALAKDAALHFTSRRFSDCLDVMHQLKLKKEGDPKVLHNIAIAEYFRDGCSNPKKLLDVLNSVKKKSEDLANASGEAVEVGSNKVAPGSKGSGTMTHQSSGGNSGTLVYMDEFDPAVATLNIAIIWYHLHEYTKALSVLEPLYHNIEPIDETTALHVCLLLLDVALACQDASKSADVLLYLEKAFGVNTVNHGDNGNAQLQHSTNLVAKSSSIPTSSSAVDASNSDLGASGNSLESSLSRSLSLSEESLEYESMFSLDISSQGLGKPPGFSSSTDLSRTSGDRSMSTIDLKLKLQLYKVQFLLLTRNLKHAKREVKLAMNIARGRDSSTALLLKSQLEYARGNHRKAIKLLMASSNRTEMGISNMFNNLGCIYYQLGKYHTSSVLFSKALSSCSSLRKDKPLKLLTLSQDKSLPILYNCGVQHLACGKPFLAARCFQKASLIFYNRPLLWLRLAECCIMALEKGVIRGCSGASSGKSDIMVHVVGKGKWRYLAVDDGKTRNEFAEKEVLSMGDGQPKLSMSFARQCLFNALHLLDYSELNHLKYGLPSSFSLEENESDGTLKSPNHKNLTGIDAKASAGNMGLINANGDAKEQKGGTPSQEVMQNSISYYEVVHRRENQMIKQALLANLAYVELELENPTKALLSAMSLLELPECSKIFVFLGHLYAAESLCLLNRPKEAAEHLSIYLSGGNDVELPFKQEDFEQLLVEKSLDSEESNGAAAQNKSSNSVEESQSIAFLKPAEARGTLYANFAAMYAMQGELERAYHFVTQALTLVPGNPEATLTAVYLDLLLCKSESAITRLKQCSRVRFVSGNVVLNKS</sequence>
<evidence type="ECO:0000256" key="2">
    <source>
        <dbReference type="PROSITE-ProRule" id="PRU00339"/>
    </source>
</evidence>
<feature type="region of interest" description="Disordered" evidence="3">
    <location>
        <begin position="1"/>
        <end position="29"/>
    </location>
</feature>
<dbReference type="Proteomes" id="UP001154282">
    <property type="component" value="Unassembled WGS sequence"/>
</dbReference>
<dbReference type="AlphaFoldDB" id="A0AAV0HV74"/>
<feature type="region of interest" description="Disordered" evidence="3">
    <location>
        <begin position="301"/>
        <end position="320"/>
    </location>
</feature>
<organism evidence="4 5">
    <name type="scientific">Linum tenue</name>
    <dbReference type="NCBI Taxonomy" id="586396"/>
    <lineage>
        <taxon>Eukaryota</taxon>
        <taxon>Viridiplantae</taxon>
        <taxon>Streptophyta</taxon>
        <taxon>Embryophyta</taxon>
        <taxon>Tracheophyta</taxon>
        <taxon>Spermatophyta</taxon>
        <taxon>Magnoliopsida</taxon>
        <taxon>eudicotyledons</taxon>
        <taxon>Gunneridae</taxon>
        <taxon>Pentapetalae</taxon>
        <taxon>rosids</taxon>
        <taxon>fabids</taxon>
        <taxon>Malpighiales</taxon>
        <taxon>Linaceae</taxon>
        <taxon>Linum</taxon>
    </lineage>
</organism>
<evidence type="ECO:0000256" key="3">
    <source>
        <dbReference type="SAM" id="MobiDB-lite"/>
    </source>
</evidence>
<feature type="region of interest" description="Disordered" evidence="3">
    <location>
        <begin position="120"/>
        <end position="139"/>
    </location>
</feature>
<name>A0AAV0HV74_9ROSI</name>
<dbReference type="InterPro" id="IPR019734">
    <property type="entry name" value="TPR_rpt"/>
</dbReference>
<feature type="compositionally biased region" description="Polar residues" evidence="3">
    <location>
        <begin position="130"/>
        <end position="139"/>
    </location>
</feature>
<dbReference type="GO" id="GO:0030014">
    <property type="term" value="C:CCR4-NOT complex"/>
    <property type="evidence" value="ECO:0007669"/>
    <property type="project" value="InterPro"/>
</dbReference>
<dbReference type="PROSITE" id="PS50005">
    <property type="entry name" value="TPR"/>
    <property type="match status" value="1"/>
</dbReference>
<gene>
    <name evidence="4" type="ORF">LITE_LOCUS6131</name>
</gene>
<comment type="similarity">
    <text evidence="1">Belongs to the CNOT10 family.</text>
</comment>
<protein>
    <recommendedName>
        <fullName evidence="6">CCR4-NOT transcription complex subunit 10</fullName>
    </recommendedName>
</protein>
<dbReference type="SUPFAM" id="SSF48452">
    <property type="entry name" value="TPR-like"/>
    <property type="match status" value="2"/>
</dbReference>
<evidence type="ECO:0000256" key="1">
    <source>
        <dbReference type="ARBA" id="ARBA00010080"/>
    </source>
</evidence>
<dbReference type="PANTHER" id="PTHR12979:SF5">
    <property type="entry name" value="CCR4-NOT TRANSCRIPTION COMPLEX SUBUNIT 10"/>
    <property type="match status" value="1"/>
</dbReference>
<feature type="repeat" description="TPR" evidence="2">
    <location>
        <begin position="784"/>
        <end position="817"/>
    </location>
</feature>
<dbReference type="EMBL" id="CAMGYJ010000003">
    <property type="protein sequence ID" value="CAI0389196.1"/>
    <property type="molecule type" value="Genomic_DNA"/>
</dbReference>
<keyword evidence="2" id="KW-0802">TPR repeat</keyword>
<dbReference type="GO" id="GO:0017148">
    <property type="term" value="P:negative regulation of translation"/>
    <property type="evidence" value="ECO:0007669"/>
    <property type="project" value="TreeGrafter"/>
</dbReference>
<evidence type="ECO:0000313" key="4">
    <source>
        <dbReference type="EMBL" id="CAI0389196.1"/>
    </source>
</evidence>
<dbReference type="InterPro" id="IPR039740">
    <property type="entry name" value="CNOT10"/>
</dbReference>
<proteinExistence type="inferred from homology"/>
<dbReference type="InterPro" id="IPR011990">
    <property type="entry name" value="TPR-like_helical_dom_sf"/>
</dbReference>
<comment type="caution">
    <text evidence="4">The sequence shown here is derived from an EMBL/GenBank/DDBJ whole genome shotgun (WGS) entry which is preliminary data.</text>
</comment>
<evidence type="ECO:0008006" key="6">
    <source>
        <dbReference type="Google" id="ProtNLM"/>
    </source>
</evidence>
<reference evidence="4" key="1">
    <citation type="submission" date="2022-08" db="EMBL/GenBank/DDBJ databases">
        <authorList>
            <person name="Gutierrez-Valencia J."/>
        </authorList>
    </citation>
    <scope>NUCLEOTIDE SEQUENCE</scope>
</reference>
<dbReference type="GO" id="GO:0006402">
    <property type="term" value="P:mRNA catabolic process"/>
    <property type="evidence" value="ECO:0007669"/>
    <property type="project" value="TreeGrafter"/>
</dbReference>